<dbReference type="PROSITE" id="PS50103">
    <property type="entry name" value="ZF_C3H1"/>
    <property type="match status" value="1"/>
</dbReference>
<reference evidence="14" key="1">
    <citation type="submission" date="2019-03" db="EMBL/GenBank/DDBJ databases">
        <title>Long read genome sequence of the mycoparasitic Pythium oligandrum ATCC 38472 isolated from sugarbeet rhizosphere.</title>
        <authorList>
            <person name="Gaulin E."/>
        </authorList>
    </citation>
    <scope>NUCLEOTIDE SEQUENCE</scope>
    <source>
        <strain evidence="14">ATCC 38472_TT</strain>
    </source>
</reference>
<comment type="caution">
    <text evidence="14">The sequence shown here is derived from an EMBL/GenBank/DDBJ whole genome shotgun (WGS) entry which is preliminary data.</text>
</comment>
<feature type="region of interest" description="Disordered" evidence="10">
    <location>
        <begin position="433"/>
        <end position="490"/>
    </location>
</feature>
<evidence type="ECO:0000256" key="5">
    <source>
        <dbReference type="ARBA" id="ARBA00022884"/>
    </source>
</evidence>
<feature type="region of interest" description="Disordered" evidence="10">
    <location>
        <begin position="254"/>
        <end position="297"/>
    </location>
</feature>
<feature type="region of interest" description="Disordered" evidence="10">
    <location>
        <begin position="69"/>
        <end position="96"/>
    </location>
</feature>
<evidence type="ECO:0000256" key="3">
    <source>
        <dbReference type="ARBA" id="ARBA00022771"/>
    </source>
</evidence>
<protein>
    <recommendedName>
        <fullName evidence="16">CCR4-NOT transcription complex subunit 4</fullName>
    </recommendedName>
</protein>
<dbReference type="PANTHER" id="PTHR12603:SF0">
    <property type="entry name" value="CCR4-NOT TRANSCRIPTION COMPLEX SUBUNIT 4"/>
    <property type="match status" value="1"/>
</dbReference>
<dbReference type="InterPro" id="IPR035979">
    <property type="entry name" value="RBD_domain_sf"/>
</dbReference>
<dbReference type="SUPFAM" id="SSF54928">
    <property type="entry name" value="RNA-binding domain, RBD"/>
    <property type="match status" value="1"/>
</dbReference>
<evidence type="ECO:0000256" key="9">
    <source>
        <dbReference type="PROSITE-ProRule" id="PRU00723"/>
    </source>
</evidence>
<dbReference type="EMBL" id="SPLM01000073">
    <property type="protein sequence ID" value="TMW63024.1"/>
    <property type="molecule type" value="Genomic_DNA"/>
</dbReference>
<feature type="domain" description="C3H1-type" evidence="13">
    <location>
        <begin position="194"/>
        <end position="221"/>
    </location>
</feature>
<evidence type="ECO:0000313" key="14">
    <source>
        <dbReference type="EMBL" id="TMW63024.1"/>
    </source>
</evidence>
<keyword evidence="7" id="KW-0539">Nucleus</keyword>
<dbReference type="AlphaFoldDB" id="A0A8K1CGC4"/>
<dbReference type="FunFam" id="3.30.40.10:FF:000006">
    <property type="entry name" value="CCR4-NOT transcription complex subunit 4"/>
    <property type="match status" value="1"/>
</dbReference>
<dbReference type="Gene3D" id="3.30.40.10">
    <property type="entry name" value="Zinc/RING finger domain, C3HC4 (zinc finger)"/>
    <property type="match status" value="1"/>
</dbReference>
<evidence type="ECO:0000256" key="7">
    <source>
        <dbReference type="ARBA" id="ARBA00023242"/>
    </source>
</evidence>
<keyword evidence="4 9" id="KW-0862">Zinc</keyword>
<evidence type="ECO:0000256" key="8">
    <source>
        <dbReference type="PROSITE-ProRule" id="PRU00176"/>
    </source>
</evidence>
<evidence type="ECO:0000256" key="2">
    <source>
        <dbReference type="ARBA" id="ARBA00022723"/>
    </source>
</evidence>
<feature type="domain" description="RING-type" evidence="11">
    <location>
        <begin position="12"/>
        <end position="55"/>
    </location>
</feature>
<dbReference type="GO" id="GO:0005634">
    <property type="term" value="C:nucleus"/>
    <property type="evidence" value="ECO:0007669"/>
    <property type="project" value="UniProtKB-SubCell"/>
</dbReference>
<feature type="compositionally biased region" description="Low complexity" evidence="10">
    <location>
        <begin position="268"/>
        <end position="297"/>
    </location>
</feature>
<dbReference type="OrthoDB" id="1923159at2759"/>
<dbReference type="SMART" id="SM00360">
    <property type="entry name" value="RRM"/>
    <property type="match status" value="1"/>
</dbReference>
<dbReference type="Gene3D" id="3.30.70.330">
    <property type="match status" value="1"/>
</dbReference>
<feature type="compositionally biased region" description="Polar residues" evidence="10">
    <location>
        <begin position="590"/>
        <end position="604"/>
    </location>
</feature>
<dbReference type="SUPFAM" id="SSF57850">
    <property type="entry name" value="RING/U-box"/>
    <property type="match status" value="1"/>
</dbReference>
<gene>
    <name evidence="14" type="ORF">Poli38472_005642</name>
</gene>
<dbReference type="InterPro" id="IPR003954">
    <property type="entry name" value="RRM_euk-type"/>
</dbReference>
<dbReference type="InterPro" id="IPR001841">
    <property type="entry name" value="Znf_RING"/>
</dbReference>
<evidence type="ECO:0000259" key="13">
    <source>
        <dbReference type="PROSITE" id="PS50103"/>
    </source>
</evidence>
<feature type="zinc finger region" description="C3H1-type" evidence="9">
    <location>
        <begin position="194"/>
        <end position="221"/>
    </location>
</feature>
<dbReference type="Proteomes" id="UP000794436">
    <property type="component" value="Unassembled WGS sequence"/>
</dbReference>
<keyword evidence="5 8" id="KW-0694">RNA-binding</keyword>
<dbReference type="Pfam" id="PF00076">
    <property type="entry name" value="RRM_1"/>
    <property type="match status" value="1"/>
</dbReference>
<dbReference type="PANTHER" id="PTHR12603">
    <property type="entry name" value="CCR4-NOT TRANSCRIPTION COMPLEX RELATED"/>
    <property type="match status" value="1"/>
</dbReference>
<dbReference type="InterPro" id="IPR000571">
    <property type="entry name" value="Znf_CCCH"/>
</dbReference>
<dbReference type="PROSITE" id="PS50102">
    <property type="entry name" value="RRM"/>
    <property type="match status" value="1"/>
</dbReference>
<dbReference type="GO" id="GO:0030014">
    <property type="term" value="C:CCR4-NOT complex"/>
    <property type="evidence" value="ECO:0007669"/>
    <property type="project" value="InterPro"/>
</dbReference>
<feature type="region of interest" description="Disordered" evidence="10">
    <location>
        <begin position="691"/>
        <end position="711"/>
    </location>
</feature>
<keyword evidence="3 9" id="KW-0863">Zinc-finger</keyword>
<proteinExistence type="predicted"/>
<evidence type="ECO:0000259" key="12">
    <source>
        <dbReference type="PROSITE" id="PS50102"/>
    </source>
</evidence>
<name>A0A8K1CGC4_PYTOL</name>
<keyword evidence="6" id="KW-0175">Coiled coil</keyword>
<evidence type="ECO:0008006" key="16">
    <source>
        <dbReference type="Google" id="ProtNLM"/>
    </source>
</evidence>
<dbReference type="InterPro" id="IPR000504">
    <property type="entry name" value="RRM_dom"/>
</dbReference>
<feature type="compositionally biased region" description="Low complexity" evidence="10">
    <location>
        <begin position="467"/>
        <end position="484"/>
    </location>
</feature>
<evidence type="ECO:0000256" key="4">
    <source>
        <dbReference type="ARBA" id="ARBA00022833"/>
    </source>
</evidence>
<evidence type="ECO:0000256" key="6">
    <source>
        <dbReference type="ARBA" id="ARBA00023054"/>
    </source>
</evidence>
<keyword evidence="15" id="KW-1185">Reference proteome</keyword>
<accession>A0A8K1CGC4</accession>
<dbReference type="Pfam" id="PF14570">
    <property type="entry name" value="zf-RING_4"/>
    <property type="match status" value="1"/>
</dbReference>
<dbReference type="PROSITE" id="PS50089">
    <property type="entry name" value="ZF_RING_2"/>
    <property type="match status" value="1"/>
</dbReference>
<organism evidence="14 15">
    <name type="scientific">Pythium oligandrum</name>
    <name type="common">Mycoparasitic fungus</name>
    <dbReference type="NCBI Taxonomy" id="41045"/>
    <lineage>
        <taxon>Eukaryota</taxon>
        <taxon>Sar</taxon>
        <taxon>Stramenopiles</taxon>
        <taxon>Oomycota</taxon>
        <taxon>Peronosporomycetes</taxon>
        <taxon>Pythiales</taxon>
        <taxon>Pythiaceae</taxon>
        <taxon>Pythium</taxon>
    </lineage>
</organism>
<dbReference type="GO" id="GO:0004842">
    <property type="term" value="F:ubiquitin-protein transferase activity"/>
    <property type="evidence" value="ECO:0007669"/>
    <property type="project" value="InterPro"/>
</dbReference>
<dbReference type="GO" id="GO:0003723">
    <property type="term" value="F:RNA binding"/>
    <property type="evidence" value="ECO:0007669"/>
    <property type="project" value="UniProtKB-UniRule"/>
</dbReference>
<dbReference type="InterPro" id="IPR012677">
    <property type="entry name" value="Nucleotide-bd_a/b_plait_sf"/>
</dbReference>
<sequence>MSSIDEEENECCPLCMEELDLTDKTFNACPCGYQVCLWCWHQIKNEYNALCPACRAPYAELTKQKAPLDREDVLRRTKQRKQKEKSERRTASQSKIPSVNRKNLANVRVMQRNLVYVIGLPQQFADEDILRSNECFGQYGKIIKAVVNKSHLNSDRANATASAYITFSNKDDALSCIIAIDGYYIDGCLLRASFGTTKYCNFFLRSLQCNNPDCLYLHELGDQDDSFTKEEMQTALHSGKAAFRDLTANEVRAGPRFPPPFKLNATEASAASRSSPGAAAAAGTSSPGAASAAPASADAQRKAQSAAAIYKLQREDSYSRIVSGGALPRGPDTELGPRLVSTDSGAFSPPPATATTEDRKPDLRVDTGVGLMDSVVGPLEALKLATGSTSQEPAWAQPFPSPSVLQSEPDDVIAPPAPVFSPFGMGFNGGIRANPQTTNDPWRTMEAEPLGGPGALGDLGSNDRSSFRSSQPFSAPFASAPESPKGLSSGGQLSFASIDAIFTPRNEPSEALAGLLGMQMNSAAPLVHGPPKPVAPAVPKTTRSSRFAFANQDSAPPSSLGGLGGSYNSLSDPALASPFGYSGFGGAPNGSPNATTPFPSTSDPSAFPPLGAGLRSSNSFTSDSGDAFNSHGGFGASSMDSSSSGLAFLQQMLPNVNISFGGEYATTGGNPRDGMGGSSSAGNAWGSSGGLNGLGFDSRPSNPPPSSQFYDPAIVSASSGLGGFYGYGNGAASEEERRLESAFGGGYRAPGSVMDN</sequence>
<dbReference type="InterPro" id="IPR034261">
    <property type="entry name" value="CNOT4_RRM"/>
</dbReference>
<evidence type="ECO:0000256" key="10">
    <source>
        <dbReference type="SAM" id="MobiDB-lite"/>
    </source>
</evidence>
<feature type="region of interest" description="Disordered" evidence="10">
    <location>
        <begin position="587"/>
        <end position="618"/>
    </location>
</feature>
<keyword evidence="2 9" id="KW-0479">Metal-binding</keyword>
<dbReference type="GO" id="GO:0008270">
    <property type="term" value="F:zinc ion binding"/>
    <property type="evidence" value="ECO:0007669"/>
    <property type="project" value="UniProtKB-KW"/>
</dbReference>
<feature type="region of interest" description="Disordered" evidence="10">
    <location>
        <begin position="322"/>
        <end position="361"/>
    </location>
</feature>
<evidence type="ECO:0000256" key="1">
    <source>
        <dbReference type="ARBA" id="ARBA00004123"/>
    </source>
</evidence>
<dbReference type="CDD" id="cd16618">
    <property type="entry name" value="mRING-HC-C4C4_CNOT4"/>
    <property type="match status" value="1"/>
</dbReference>
<comment type="subcellular location">
    <subcellularLocation>
        <location evidence="1">Nucleus</location>
    </subcellularLocation>
</comment>
<dbReference type="SMART" id="SM00361">
    <property type="entry name" value="RRM_1"/>
    <property type="match status" value="1"/>
</dbReference>
<dbReference type="InterPro" id="IPR039515">
    <property type="entry name" value="NOT4_mRING-HC-C4C4"/>
</dbReference>
<evidence type="ECO:0000259" key="11">
    <source>
        <dbReference type="PROSITE" id="PS50089"/>
    </source>
</evidence>
<feature type="domain" description="RRM" evidence="12">
    <location>
        <begin position="113"/>
        <end position="197"/>
    </location>
</feature>
<dbReference type="CDD" id="cd12438">
    <property type="entry name" value="RRM_CNOT4"/>
    <property type="match status" value="1"/>
</dbReference>
<dbReference type="InterPro" id="IPR013083">
    <property type="entry name" value="Znf_RING/FYVE/PHD"/>
</dbReference>
<dbReference type="GO" id="GO:0016567">
    <property type="term" value="P:protein ubiquitination"/>
    <property type="evidence" value="ECO:0007669"/>
    <property type="project" value="TreeGrafter"/>
</dbReference>
<evidence type="ECO:0000313" key="15">
    <source>
        <dbReference type="Proteomes" id="UP000794436"/>
    </source>
</evidence>
<dbReference type="InterPro" id="IPR039780">
    <property type="entry name" value="Mot2"/>
</dbReference>